<sequence>MRKVSPGEWTGPWPPFTGAQITFVPKRPRPSKEELAKRGDRKMMEMSVLTILEKDPQKKAEMQKAADEYWAKRRLELGFREE</sequence>
<dbReference type="AlphaFoldDB" id="A0A1I2DLU6"/>
<accession>A0A1I2DLU6</accession>
<reference evidence="2 3" key="1">
    <citation type="submission" date="2016-10" db="EMBL/GenBank/DDBJ databases">
        <authorList>
            <person name="de Groot N.N."/>
        </authorList>
    </citation>
    <scope>NUCLEOTIDE SEQUENCE [LARGE SCALE GENOMIC DNA]</scope>
    <source>
        <strain evidence="2 3">DSM 9236</strain>
    </source>
</reference>
<dbReference type="EMBL" id="FONL01000021">
    <property type="protein sequence ID" value="SFE80890.1"/>
    <property type="molecule type" value="Genomic_DNA"/>
</dbReference>
<proteinExistence type="predicted"/>
<dbReference type="Proteomes" id="UP000198896">
    <property type="component" value="Unassembled WGS sequence"/>
</dbReference>
<feature type="region of interest" description="Disordered" evidence="1">
    <location>
        <begin position="1"/>
        <end position="40"/>
    </location>
</feature>
<organism evidence="2 3">
    <name type="scientific">Succiniclasticum ruminis DSM 9236</name>
    <dbReference type="NCBI Taxonomy" id="1123323"/>
    <lineage>
        <taxon>Bacteria</taxon>
        <taxon>Bacillati</taxon>
        <taxon>Bacillota</taxon>
        <taxon>Negativicutes</taxon>
        <taxon>Acidaminococcales</taxon>
        <taxon>Acidaminococcaceae</taxon>
        <taxon>Succiniclasticum</taxon>
    </lineage>
</organism>
<keyword evidence="3" id="KW-1185">Reference proteome</keyword>
<gene>
    <name evidence="2" type="ORF">SAMN05216245_1216</name>
</gene>
<protein>
    <submittedName>
        <fullName evidence="2">Uncharacterized protein</fullName>
    </submittedName>
</protein>
<evidence type="ECO:0000313" key="2">
    <source>
        <dbReference type="EMBL" id="SFE80890.1"/>
    </source>
</evidence>
<feature type="compositionally biased region" description="Basic and acidic residues" evidence="1">
    <location>
        <begin position="30"/>
        <end position="40"/>
    </location>
</feature>
<evidence type="ECO:0000313" key="3">
    <source>
        <dbReference type="Proteomes" id="UP000198896"/>
    </source>
</evidence>
<name>A0A1I2DLU6_9FIRM</name>
<dbReference type="RefSeq" id="WP_093914162.1">
    <property type="nucleotide sequence ID" value="NZ_FONL01000021.1"/>
</dbReference>
<evidence type="ECO:0000256" key="1">
    <source>
        <dbReference type="SAM" id="MobiDB-lite"/>
    </source>
</evidence>